<dbReference type="AlphaFoldDB" id="A0A5B7G8B1"/>
<organism evidence="3 4">
    <name type="scientific">Portunus trituberculatus</name>
    <name type="common">Swimming crab</name>
    <name type="synonym">Neptunus trituberculatus</name>
    <dbReference type="NCBI Taxonomy" id="210409"/>
    <lineage>
        <taxon>Eukaryota</taxon>
        <taxon>Metazoa</taxon>
        <taxon>Ecdysozoa</taxon>
        <taxon>Arthropoda</taxon>
        <taxon>Crustacea</taxon>
        <taxon>Multicrustacea</taxon>
        <taxon>Malacostraca</taxon>
        <taxon>Eumalacostraca</taxon>
        <taxon>Eucarida</taxon>
        <taxon>Decapoda</taxon>
        <taxon>Pleocyemata</taxon>
        <taxon>Brachyura</taxon>
        <taxon>Eubrachyura</taxon>
        <taxon>Portunoidea</taxon>
        <taxon>Portunidae</taxon>
        <taxon>Portuninae</taxon>
        <taxon>Portunus</taxon>
    </lineage>
</organism>
<proteinExistence type="predicted"/>
<accession>A0A5B7G8B1</accession>
<name>A0A5B7G8B1_PORTR</name>
<feature type="transmembrane region" description="Helical" evidence="2">
    <location>
        <begin position="173"/>
        <end position="189"/>
    </location>
</feature>
<protein>
    <submittedName>
        <fullName evidence="3">Uncharacterized protein</fullName>
    </submittedName>
</protein>
<keyword evidence="2" id="KW-0472">Membrane</keyword>
<evidence type="ECO:0000313" key="4">
    <source>
        <dbReference type="Proteomes" id="UP000324222"/>
    </source>
</evidence>
<evidence type="ECO:0000313" key="3">
    <source>
        <dbReference type="EMBL" id="MPC52764.1"/>
    </source>
</evidence>
<feature type="compositionally biased region" description="Basic and acidic residues" evidence="1">
    <location>
        <begin position="100"/>
        <end position="123"/>
    </location>
</feature>
<keyword evidence="4" id="KW-1185">Reference proteome</keyword>
<evidence type="ECO:0000256" key="1">
    <source>
        <dbReference type="SAM" id="MobiDB-lite"/>
    </source>
</evidence>
<dbReference type="EMBL" id="VSRR010011132">
    <property type="protein sequence ID" value="MPC52764.1"/>
    <property type="molecule type" value="Genomic_DNA"/>
</dbReference>
<dbReference type="Proteomes" id="UP000324222">
    <property type="component" value="Unassembled WGS sequence"/>
</dbReference>
<feature type="region of interest" description="Disordered" evidence="1">
    <location>
        <begin position="100"/>
        <end position="155"/>
    </location>
</feature>
<evidence type="ECO:0000256" key="2">
    <source>
        <dbReference type="SAM" id="Phobius"/>
    </source>
</evidence>
<reference evidence="3 4" key="1">
    <citation type="submission" date="2019-05" db="EMBL/GenBank/DDBJ databases">
        <title>Another draft genome of Portunus trituberculatus and its Hox gene families provides insights of decapod evolution.</title>
        <authorList>
            <person name="Jeong J.-H."/>
            <person name="Song I."/>
            <person name="Kim S."/>
            <person name="Choi T."/>
            <person name="Kim D."/>
            <person name="Ryu S."/>
            <person name="Kim W."/>
        </authorList>
    </citation>
    <scope>NUCLEOTIDE SEQUENCE [LARGE SCALE GENOMIC DNA]</scope>
    <source>
        <tissue evidence="3">Muscle</tissue>
    </source>
</reference>
<keyword evidence="2" id="KW-1133">Transmembrane helix</keyword>
<gene>
    <name evidence="3" type="ORF">E2C01_046641</name>
</gene>
<keyword evidence="2" id="KW-0812">Transmembrane</keyword>
<sequence length="219" mass="24307">MTWAALREEASKVDLELPQDGLPLPMLTCNMLAPPCQHAEISSFPCMMERQRALCVTVGRTCGAVTVITKEPMSCCCARRNNTIDISLQNTCPFSIERTAGRARSEGSEEGLGERRGRKEHTSRSSGLPSLQGDPPDIDDYEAVDNTTSSERVEDLGELTEEQMKESTVLEDIIAALVFLFVGAVLVLIKSRVFRLTKKKQQEEREVESQETLVDETII</sequence>
<comment type="caution">
    <text evidence="3">The sequence shown here is derived from an EMBL/GenBank/DDBJ whole genome shotgun (WGS) entry which is preliminary data.</text>
</comment>